<evidence type="ECO:0000313" key="2">
    <source>
        <dbReference type="EMBL" id="KAB0571567.1"/>
    </source>
</evidence>
<protein>
    <recommendedName>
        <fullName evidence="3">Secreted protein</fullName>
    </recommendedName>
</protein>
<sequence>MKPVSFVLICSLLTMFSMPTNAEVRLGKNVRIGGHDFSNQTYKSKHRAEIYRYKGQPRKEGCVWRKRKNGERVKVCHLQTKPTRK</sequence>
<name>A0A643F224_9HYPH</name>
<evidence type="ECO:0008006" key="3">
    <source>
        <dbReference type="Google" id="ProtNLM"/>
    </source>
</evidence>
<dbReference type="AlphaFoldDB" id="A0A643F224"/>
<proteinExistence type="predicted"/>
<evidence type="ECO:0000256" key="1">
    <source>
        <dbReference type="SAM" id="SignalP"/>
    </source>
</evidence>
<accession>A0A643F224</accession>
<gene>
    <name evidence="2" type="ORF">F7Q93_07915</name>
</gene>
<comment type="caution">
    <text evidence="2">The sequence shown here is derived from an EMBL/GenBank/DDBJ whole genome shotgun (WGS) entry which is preliminary data.</text>
</comment>
<feature type="chain" id="PRO_5024884538" description="Secreted protein" evidence="1">
    <location>
        <begin position="23"/>
        <end position="85"/>
    </location>
</feature>
<organism evidence="2">
    <name type="scientific">Brucella pituitosa</name>
    <dbReference type="NCBI Taxonomy" id="571256"/>
    <lineage>
        <taxon>Bacteria</taxon>
        <taxon>Pseudomonadati</taxon>
        <taxon>Pseudomonadota</taxon>
        <taxon>Alphaproteobacteria</taxon>
        <taxon>Hyphomicrobiales</taxon>
        <taxon>Brucellaceae</taxon>
        <taxon>Brucella/Ochrobactrum group</taxon>
        <taxon>Brucella</taxon>
    </lineage>
</organism>
<reference evidence="2" key="1">
    <citation type="submission" date="2019-09" db="EMBL/GenBank/DDBJ databases">
        <title>Draft genome sequences of 48 bacterial type strains from the CCUG.</title>
        <authorList>
            <person name="Tunovic T."/>
            <person name="Pineiro-Iglesias B."/>
            <person name="Unosson C."/>
            <person name="Inganas E."/>
            <person name="Ohlen M."/>
            <person name="Cardew S."/>
            <person name="Jensie-Markopoulos S."/>
            <person name="Salva-Serra F."/>
            <person name="Jaen-Luchoro D."/>
            <person name="Karlsson R."/>
            <person name="Svensson-Stadler L."/>
            <person name="Chun J."/>
            <person name="Moore E."/>
        </authorList>
    </citation>
    <scope>NUCLEOTIDE SEQUENCE</scope>
    <source>
        <strain evidence="2">CCUG 50899</strain>
    </source>
</reference>
<keyword evidence="1" id="KW-0732">Signal</keyword>
<dbReference type="EMBL" id="VZPE01000003">
    <property type="protein sequence ID" value="KAB0571567.1"/>
    <property type="molecule type" value="Genomic_DNA"/>
</dbReference>
<feature type="signal peptide" evidence="1">
    <location>
        <begin position="1"/>
        <end position="22"/>
    </location>
</feature>
<dbReference type="RefSeq" id="WP_128093470.1">
    <property type="nucleotide sequence ID" value="NZ_JBHEEN010000008.1"/>
</dbReference>